<evidence type="ECO:0000313" key="2">
    <source>
        <dbReference type="EMBL" id="PIO45025.1"/>
    </source>
</evidence>
<protein>
    <recommendedName>
        <fullName evidence="4">Copper-binding protein</fullName>
    </recommendedName>
</protein>
<keyword evidence="1" id="KW-0732">Signal</keyword>
<keyword evidence="3" id="KW-1185">Reference proteome</keyword>
<dbReference type="InterPro" id="IPR021647">
    <property type="entry name" value="CusF_Ec"/>
</dbReference>
<evidence type="ECO:0000313" key="3">
    <source>
        <dbReference type="Proteomes" id="UP000232163"/>
    </source>
</evidence>
<evidence type="ECO:0000256" key="1">
    <source>
        <dbReference type="SAM" id="SignalP"/>
    </source>
</evidence>
<gene>
    <name evidence="2" type="ORF">B5P45_09470</name>
</gene>
<dbReference type="EMBL" id="MZMT01000024">
    <property type="protein sequence ID" value="PIO45025.1"/>
    <property type="molecule type" value="Genomic_DNA"/>
</dbReference>
<dbReference type="Gene3D" id="2.40.50.320">
    <property type="entry name" value="Copper binding periplasmic protein CusF"/>
    <property type="match status" value="1"/>
</dbReference>
<sequence>MKSIIKTVLIALAAAAISSASMAAEFTKGEVKKIDLKQKKITIKHEELKSLDMPAMTMVFVVSDDALLAKAKQGSSIEFVAEKVNGKLTVTDIK</sequence>
<dbReference type="InterPro" id="IPR042230">
    <property type="entry name" value="CusF_sf"/>
</dbReference>
<feature type="signal peptide" evidence="1">
    <location>
        <begin position="1"/>
        <end position="23"/>
    </location>
</feature>
<name>A0A2N9VZV7_9HYPH</name>
<dbReference type="RefSeq" id="WP_100002141.1">
    <property type="nucleotide sequence ID" value="NZ_CP017941.1"/>
</dbReference>
<proteinExistence type="predicted"/>
<evidence type="ECO:0008006" key="4">
    <source>
        <dbReference type="Google" id="ProtNLM"/>
    </source>
</evidence>
<organism evidence="2 3">
    <name type="scientific">Phyllobacterium zundukense</name>
    <dbReference type="NCBI Taxonomy" id="1867719"/>
    <lineage>
        <taxon>Bacteria</taxon>
        <taxon>Pseudomonadati</taxon>
        <taxon>Pseudomonadota</taxon>
        <taxon>Alphaproteobacteria</taxon>
        <taxon>Hyphomicrobiales</taxon>
        <taxon>Phyllobacteriaceae</taxon>
        <taxon>Phyllobacterium</taxon>
    </lineage>
</organism>
<comment type="caution">
    <text evidence="2">The sequence shown here is derived from an EMBL/GenBank/DDBJ whole genome shotgun (WGS) entry which is preliminary data.</text>
</comment>
<accession>A0A2N9VZV7</accession>
<feature type="chain" id="PRO_5014802781" description="Copper-binding protein" evidence="1">
    <location>
        <begin position="24"/>
        <end position="94"/>
    </location>
</feature>
<dbReference type="AlphaFoldDB" id="A0A2N9VZV7"/>
<dbReference type="Pfam" id="PF11604">
    <property type="entry name" value="CusF_Ec"/>
    <property type="match status" value="1"/>
</dbReference>
<reference evidence="2 3" key="1">
    <citation type="journal article" date="2017" name="Int J Environ Stud">
        <title>Does the Miocene-Pliocene relict legume Oxytropis triphylla form nitrogen-fixing nodules with a combination of bacterial strains?</title>
        <authorList>
            <person name="Safronova V."/>
            <person name="Belimov A."/>
            <person name="Sazanova A."/>
            <person name="Kuznetsova I."/>
            <person name="Popova J."/>
            <person name="Andronov E."/>
            <person name="Verkhozina A."/>
            <person name="Tikhonovich I."/>
        </authorList>
    </citation>
    <scope>NUCLEOTIDE SEQUENCE [LARGE SCALE GENOMIC DNA]</scope>
    <source>
        <strain evidence="2 3">Tri-38</strain>
    </source>
</reference>
<dbReference type="Proteomes" id="UP000232163">
    <property type="component" value="Unassembled WGS sequence"/>
</dbReference>
<dbReference type="KEGG" id="pht:BLM14_22515"/>
<dbReference type="OrthoDB" id="7371803at2"/>